<evidence type="ECO:0000256" key="1">
    <source>
        <dbReference type="ARBA" id="ARBA00004418"/>
    </source>
</evidence>
<evidence type="ECO:0000256" key="2">
    <source>
        <dbReference type="ARBA" id="ARBA00022448"/>
    </source>
</evidence>
<keyword evidence="2" id="KW-0813">Transport</keyword>
<dbReference type="InterPro" id="IPR001188">
    <property type="entry name" value="Sperm_putr-bd"/>
</dbReference>
<protein>
    <submittedName>
        <fullName evidence="6">Spermidine/putrescine ABC transporter substrate-binding protein</fullName>
    </submittedName>
</protein>
<dbReference type="GO" id="GO:0019808">
    <property type="term" value="F:polyamine binding"/>
    <property type="evidence" value="ECO:0007669"/>
    <property type="project" value="InterPro"/>
</dbReference>
<sequence>MPNVLRAALLLICMVLSGQASAETLNLLIWEAYVDPALLREWSAKTGVDVKQTYYDSGDLRDEMLADAANHVDLVVIGESSGPLFGKRGILEPLTGSTVPALANYVPAWRDRCGGYGVPYLWGTMGILYRSDVVTEKPTSWEDLLLPSSGLRKHVAMYDDHNEAFVPALVYLGQSINTNEKSVLKAAFDLMKRQAPYVLTYEYIMSSIQNPEIGDRLYLALGYSGDQKALNEKLGRPGLWRYAVPREGTLSWLDCLAVMAASPRKALAIDLVNFLSQPKQAAQNAVALRMPVLSTAALALVPPEQRGDPEIYPPQEALAKSQFPTPLSMQSIQVRRRIITAMASFQ</sequence>
<comment type="caution">
    <text evidence="6">The sequence shown here is derived from an EMBL/GenBank/DDBJ whole genome shotgun (WGS) entry which is preliminary data.</text>
</comment>
<organism evidence="6 7">
    <name type="scientific">Xaviernesmea oryzae</name>
    <dbReference type="NCBI Taxonomy" id="464029"/>
    <lineage>
        <taxon>Bacteria</taxon>
        <taxon>Pseudomonadati</taxon>
        <taxon>Pseudomonadota</taxon>
        <taxon>Alphaproteobacteria</taxon>
        <taxon>Hyphomicrobiales</taxon>
        <taxon>Rhizobiaceae</taxon>
        <taxon>Rhizobium/Agrobacterium group</taxon>
        <taxon>Xaviernesmea</taxon>
    </lineage>
</organism>
<dbReference type="RefSeq" id="WP_075629131.1">
    <property type="nucleotide sequence ID" value="NZ_FOAM01000003.1"/>
</dbReference>
<proteinExistence type="predicted"/>
<evidence type="ECO:0000256" key="4">
    <source>
        <dbReference type="ARBA" id="ARBA00022764"/>
    </source>
</evidence>
<evidence type="ECO:0000313" key="7">
    <source>
        <dbReference type="Proteomes" id="UP000186364"/>
    </source>
</evidence>
<dbReference type="PANTHER" id="PTHR30222:SF12">
    <property type="entry name" value="NORSPERMIDINE SENSOR"/>
    <property type="match status" value="1"/>
</dbReference>
<dbReference type="Pfam" id="PF13416">
    <property type="entry name" value="SBP_bac_8"/>
    <property type="match status" value="1"/>
</dbReference>
<keyword evidence="7" id="KW-1185">Reference proteome</keyword>
<evidence type="ECO:0000256" key="5">
    <source>
        <dbReference type="SAM" id="SignalP"/>
    </source>
</evidence>
<accession>A0A1Q9ATE3</accession>
<comment type="subcellular location">
    <subcellularLocation>
        <location evidence="1">Periplasm</location>
    </subcellularLocation>
</comment>
<dbReference type="PRINTS" id="PR00909">
    <property type="entry name" value="SPERMDNBNDNG"/>
</dbReference>
<dbReference type="PANTHER" id="PTHR30222">
    <property type="entry name" value="SPERMIDINE/PUTRESCINE-BINDING PERIPLASMIC PROTEIN"/>
    <property type="match status" value="1"/>
</dbReference>
<dbReference type="Proteomes" id="UP000186364">
    <property type="component" value="Unassembled WGS sequence"/>
</dbReference>
<keyword evidence="4" id="KW-0574">Periplasm</keyword>
<gene>
    <name evidence="6" type="ORF">BJF93_17960</name>
</gene>
<dbReference type="CDD" id="cd13590">
    <property type="entry name" value="PBP2_PotD_PotF_like"/>
    <property type="match status" value="1"/>
</dbReference>
<feature type="chain" id="PRO_5010206941" evidence="5">
    <location>
        <begin position="23"/>
        <end position="346"/>
    </location>
</feature>
<evidence type="ECO:0000256" key="3">
    <source>
        <dbReference type="ARBA" id="ARBA00022729"/>
    </source>
</evidence>
<dbReference type="Gene3D" id="3.40.190.10">
    <property type="entry name" value="Periplasmic binding protein-like II"/>
    <property type="match status" value="2"/>
</dbReference>
<feature type="signal peptide" evidence="5">
    <location>
        <begin position="1"/>
        <end position="22"/>
    </location>
</feature>
<dbReference type="InterPro" id="IPR006059">
    <property type="entry name" value="SBP"/>
</dbReference>
<dbReference type="GO" id="GO:0015846">
    <property type="term" value="P:polyamine transport"/>
    <property type="evidence" value="ECO:0007669"/>
    <property type="project" value="InterPro"/>
</dbReference>
<dbReference type="EMBL" id="MKIP01000057">
    <property type="protein sequence ID" value="OLP58707.1"/>
    <property type="molecule type" value="Genomic_DNA"/>
</dbReference>
<reference evidence="6 7" key="1">
    <citation type="submission" date="2016-09" db="EMBL/GenBank/DDBJ databases">
        <title>Rhizobium sp. nov., a novel species isolated from the rice rhizosphere.</title>
        <authorList>
            <person name="Zhao J."/>
            <person name="Zhang X."/>
        </authorList>
    </citation>
    <scope>NUCLEOTIDE SEQUENCE [LARGE SCALE GENOMIC DNA]</scope>
    <source>
        <strain evidence="6 7">1.7048</strain>
    </source>
</reference>
<evidence type="ECO:0000313" key="6">
    <source>
        <dbReference type="EMBL" id="OLP58707.1"/>
    </source>
</evidence>
<name>A0A1Q9ATE3_9HYPH</name>
<dbReference type="AlphaFoldDB" id="A0A1Q9ATE3"/>
<dbReference type="SUPFAM" id="SSF53850">
    <property type="entry name" value="Periplasmic binding protein-like II"/>
    <property type="match status" value="1"/>
</dbReference>
<keyword evidence="3 5" id="KW-0732">Signal</keyword>
<dbReference type="GO" id="GO:0042597">
    <property type="term" value="C:periplasmic space"/>
    <property type="evidence" value="ECO:0007669"/>
    <property type="project" value="UniProtKB-SubCell"/>
</dbReference>